<dbReference type="InterPro" id="IPR007543">
    <property type="entry name" value="LptD_C"/>
</dbReference>
<evidence type="ECO:0000256" key="1">
    <source>
        <dbReference type="HAMAP-Rule" id="MF_01411"/>
    </source>
</evidence>
<dbReference type="InterPro" id="IPR020889">
    <property type="entry name" value="LipoPS_assembly_LptD"/>
</dbReference>
<keyword evidence="1" id="KW-0472">Membrane</keyword>
<dbReference type="Pfam" id="PF04453">
    <property type="entry name" value="LptD"/>
    <property type="match status" value="1"/>
</dbReference>
<dbReference type="GO" id="GO:0009279">
    <property type="term" value="C:cell outer membrane"/>
    <property type="evidence" value="ECO:0007669"/>
    <property type="project" value="UniProtKB-SubCell"/>
</dbReference>
<gene>
    <name evidence="1" type="primary">lptD</name>
    <name evidence="4" type="ORF">EYS42_13520</name>
</gene>
<comment type="subunit">
    <text evidence="1">Component of the lipopolysaccharide transport and assembly complex. Interacts with LptE and LptA.</text>
</comment>
<dbReference type="PANTHER" id="PTHR30189:SF1">
    <property type="entry name" value="LPS-ASSEMBLY PROTEIN LPTD"/>
    <property type="match status" value="1"/>
</dbReference>
<protein>
    <recommendedName>
        <fullName evidence="1">LPS-assembly protein LptD</fullName>
    </recommendedName>
</protein>
<dbReference type="RefSeq" id="WP_130968709.1">
    <property type="nucleotide sequence ID" value="NZ_SIXI01000005.1"/>
</dbReference>
<evidence type="ECO:0000256" key="2">
    <source>
        <dbReference type="SAM" id="MobiDB-lite"/>
    </source>
</evidence>
<dbReference type="GO" id="GO:0043165">
    <property type="term" value="P:Gram-negative-bacterium-type cell outer membrane assembly"/>
    <property type="evidence" value="ECO:0007669"/>
    <property type="project" value="UniProtKB-UniRule"/>
</dbReference>
<accession>A0A4Q9GX66</accession>
<comment type="caution">
    <text evidence="1">Lacks conserved residue(s) required for the propagation of feature annotation.</text>
</comment>
<sequence precursor="true">MPRRRTPVALAVAWCLGTLPVSSLQAQSSAPPAASKDSTAPTAPTAPGTATVTEPTGLRIANTLSWPVGGSKEAEQLPIHFEADRLEGSPDDVMKATGDVRLTRGDLIMRADQVTHRQADNSAQAEGHVRVMRRGDVFTGPSLNLKLDSLEGEFTSPIYRFARTDAGGQAARIEFLGPNRLRAVDATYSSCTSENTAEPDWVLETGSVLLDQETAEGVARNAVVRFKGVPILAAPVLSFPLNDARKSGLLPPSFDYDSKNGFEYSQPYYLNIAPERDATLTPTLSTRRGLGLDAEYRYLAPRDAGTVKASVLPNDRVAQRTRGLLDVQHQGNSEDGSSTRLTSYDVRIRRVSDDDYWKDFPRTLNSNITLTPRLLGSQLAVERQVNARAWGLGGNQATLYGKVQNWQSLKDLDTTSDVSAQLVSPYQREPQLGLRARSASESGLVWALTTEFNRFTNADSTRVSGNRAHALGQVERRFGSTAWYLTPRLSLNAANYTLDNNAALGTLKRHYTRSIPTASVEGGLVFERDSQWFGKGYVQTLEPRVQYVRTPYRDQSGIPLFDSAARDFNSYSIYSENAFTGVDRVSDANLVSVGVMTRLLDPVTAQEAMRLGVVQKVQFSDQRVTPNNGAPITQRLSDLLLVGSTSVLPRTWLDTTVQYSAQNNRVERSTTSVRVNAGPWRNVALSHLFSRDSSEQIDFSWQVPLSGRTPRLDGDGRVAKAVQTECRGSWYSVGKVSYSMVDKRISSSVLGFEYDGGCWIGRIVADQSAIGTTNSTRILFQLELIGLSRLGTSALKTLSTNVGGYRPLRDESSTLIPGASSDFHAYDD</sequence>
<dbReference type="PANTHER" id="PTHR30189">
    <property type="entry name" value="LPS-ASSEMBLY PROTEIN"/>
    <property type="match status" value="1"/>
</dbReference>
<feature type="signal peptide" evidence="1">
    <location>
        <begin position="1"/>
        <end position="26"/>
    </location>
</feature>
<reference evidence="4 5" key="1">
    <citation type="submission" date="2019-02" db="EMBL/GenBank/DDBJ databases">
        <title>Aquabacterium sp. strain KMB7.</title>
        <authorList>
            <person name="Chen W.-M."/>
        </authorList>
    </citation>
    <scope>NUCLEOTIDE SEQUENCE [LARGE SCALE GENOMIC DNA]</scope>
    <source>
        <strain evidence="4 5">KMB7</strain>
    </source>
</reference>
<keyword evidence="1" id="KW-0998">Cell outer membrane</keyword>
<dbReference type="Gene3D" id="2.60.450.10">
    <property type="entry name" value="Lipopolysaccharide (LPS) transport protein A like domain"/>
    <property type="match status" value="1"/>
</dbReference>
<evidence type="ECO:0000313" key="5">
    <source>
        <dbReference type="Proteomes" id="UP000292120"/>
    </source>
</evidence>
<dbReference type="GO" id="GO:1990351">
    <property type="term" value="C:transporter complex"/>
    <property type="evidence" value="ECO:0007669"/>
    <property type="project" value="TreeGrafter"/>
</dbReference>
<dbReference type="EMBL" id="SIXI01000005">
    <property type="protein sequence ID" value="TBO29414.1"/>
    <property type="molecule type" value="Genomic_DNA"/>
</dbReference>
<keyword evidence="1" id="KW-0732">Signal</keyword>
<proteinExistence type="inferred from homology"/>
<dbReference type="InterPro" id="IPR050218">
    <property type="entry name" value="LptD"/>
</dbReference>
<evidence type="ECO:0000259" key="3">
    <source>
        <dbReference type="Pfam" id="PF04453"/>
    </source>
</evidence>
<name>A0A4Q9GX66_9BURK</name>
<dbReference type="HAMAP" id="MF_01411">
    <property type="entry name" value="LPS_assembly_LptD"/>
    <property type="match status" value="1"/>
</dbReference>
<keyword evidence="5" id="KW-1185">Reference proteome</keyword>
<comment type="caution">
    <text evidence="4">The sequence shown here is derived from an EMBL/GenBank/DDBJ whole genome shotgun (WGS) entry which is preliminary data.</text>
</comment>
<dbReference type="GO" id="GO:0015920">
    <property type="term" value="P:lipopolysaccharide transport"/>
    <property type="evidence" value="ECO:0007669"/>
    <property type="project" value="InterPro"/>
</dbReference>
<dbReference type="Proteomes" id="UP000292120">
    <property type="component" value="Unassembled WGS sequence"/>
</dbReference>
<comment type="similarity">
    <text evidence="1">Belongs to the LptD family.</text>
</comment>
<feature type="region of interest" description="Disordered" evidence="2">
    <location>
        <begin position="27"/>
        <end position="53"/>
    </location>
</feature>
<comment type="subcellular location">
    <subcellularLocation>
        <location evidence="1">Cell outer membrane</location>
    </subcellularLocation>
</comment>
<dbReference type="OrthoDB" id="9760225at2"/>
<dbReference type="AlphaFoldDB" id="A0A4Q9GX66"/>
<evidence type="ECO:0000313" key="4">
    <source>
        <dbReference type="EMBL" id="TBO29414.1"/>
    </source>
</evidence>
<feature type="chain" id="PRO_5021052420" description="LPS-assembly protein LptD" evidence="1">
    <location>
        <begin position="27"/>
        <end position="828"/>
    </location>
</feature>
<organism evidence="4 5">
    <name type="scientific">Aquabacterium lacunae</name>
    <dbReference type="NCBI Taxonomy" id="2528630"/>
    <lineage>
        <taxon>Bacteria</taxon>
        <taxon>Pseudomonadati</taxon>
        <taxon>Pseudomonadota</taxon>
        <taxon>Betaproteobacteria</taxon>
        <taxon>Burkholderiales</taxon>
        <taxon>Aquabacterium</taxon>
    </lineage>
</organism>
<comment type="function">
    <text evidence="1">Together with LptE, is involved in the assembly of lipopolysaccharide (LPS) at the surface of the outer membrane.</text>
</comment>
<feature type="domain" description="LptD C-terminal" evidence="3">
    <location>
        <begin position="321"/>
        <end position="697"/>
    </location>
</feature>